<protein>
    <submittedName>
        <fullName evidence="2">Uncharacterized protein</fullName>
    </submittedName>
</protein>
<accession>A0ABU2JI66</accession>
<organism evidence="2 3">
    <name type="scientific">Jatrophihabitans lederbergiae</name>
    <dbReference type="NCBI Taxonomy" id="3075547"/>
    <lineage>
        <taxon>Bacteria</taxon>
        <taxon>Bacillati</taxon>
        <taxon>Actinomycetota</taxon>
        <taxon>Actinomycetes</taxon>
        <taxon>Jatrophihabitantales</taxon>
        <taxon>Jatrophihabitantaceae</taxon>
        <taxon>Jatrophihabitans</taxon>
    </lineage>
</organism>
<reference evidence="3" key="1">
    <citation type="submission" date="2023-07" db="EMBL/GenBank/DDBJ databases">
        <title>30 novel species of actinomycetes from the DSMZ collection.</title>
        <authorList>
            <person name="Nouioui I."/>
        </authorList>
    </citation>
    <scope>NUCLEOTIDE SEQUENCE [LARGE SCALE GENOMIC DNA]</scope>
    <source>
        <strain evidence="3">DSM 44399</strain>
    </source>
</reference>
<feature type="transmembrane region" description="Helical" evidence="1">
    <location>
        <begin position="41"/>
        <end position="59"/>
    </location>
</feature>
<comment type="caution">
    <text evidence="2">The sequence shown here is derived from an EMBL/GenBank/DDBJ whole genome shotgun (WGS) entry which is preliminary data.</text>
</comment>
<keyword evidence="1" id="KW-0472">Membrane</keyword>
<evidence type="ECO:0000313" key="3">
    <source>
        <dbReference type="Proteomes" id="UP001183176"/>
    </source>
</evidence>
<keyword evidence="3" id="KW-1185">Reference proteome</keyword>
<keyword evidence="1" id="KW-0812">Transmembrane</keyword>
<dbReference type="EMBL" id="JAVREH010000060">
    <property type="protein sequence ID" value="MDT0263948.1"/>
    <property type="molecule type" value="Genomic_DNA"/>
</dbReference>
<gene>
    <name evidence="2" type="ORF">RM423_21470</name>
</gene>
<name>A0ABU2JI66_9ACTN</name>
<evidence type="ECO:0000313" key="2">
    <source>
        <dbReference type="EMBL" id="MDT0263948.1"/>
    </source>
</evidence>
<sequence length="112" mass="12352">MSLTLLTTPGRGIAVLGIFALACALLLTAEVLPPIGSWRRWVYPRVVILATLTCAVLLLTTIGHLDARAAMLCAAQIFTAVAAKRRHRLIVLDSQQRQRRVRAQTTSRRGRH</sequence>
<dbReference type="Proteomes" id="UP001183176">
    <property type="component" value="Unassembled WGS sequence"/>
</dbReference>
<dbReference type="RefSeq" id="WP_311425091.1">
    <property type="nucleotide sequence ID" value="NZ_JAVREH010000060.1"/>
</dbReference>
<feature type="transmembrane region" description="Helical" evidence="1">
    <location>
        <begin position="12"/>
        <end position="29"/>
    </location>
</feature>
<proteinExistence type="predicted"/>
<evidence type="ECO:0000256" key="1">
    <source>
        <dbReference type="SAM" id="Phobius"/>
    </source>
</evidence>
<keyword evidence="1" id="KW-1133">Transmembrane helix</keyword>